<reference evidence="2" key="2">
    <citation type="submission" date="2022-06" db="UniProtKB">
        <authorList>
            <consortium name="EnsemblMetazoa"/>
        </authorList>
    </citation>
    <scope>IDENTIFICATION</scope>
    <source>
        <strain evidence="2">DF5081</strain>
    </source>
</reference>
<dbReference type="AlphaFoldDB" id="A0A8R1E8A0"/>
<sequence>MALWKFLSSAILFMCVHWSNMELWFSHLLRRRLFGLLNLYKNHLSTVCIRSLTWSTLAISPQFKNMVLNPWNIEG</sequence>
<keyword evidence="3" id="KW-1185">Reference proteome</keyword>
<reference evidence="3" key="1">
    <citation type="submission" date="2010-08" db="EMBL/GenBank/DDBJ databases">
        <authorList>
            <consortium name="Caenorhabditis japonica Sequencing Consortium"/>
            <person name="Wilson R.K."/>
        </authorList>
    </citation>
    <scope>NUCLEOTIDE SEQUENCE [LARGE SCALE GENOMIC DNA]</scope>
    <source>
        <strain evidence="3">DF5081</strain>
    </source>
</reference>
<dbReference type="Proteomes" id="UP000005237">
    <property type="component" value="Unassembled WGS sequence"/>
</dbReference>
<accession>A0A8R1E8A0</accession>
<evidence type="ECO:0000313" key="2">
    <source>
        <dbReference type="EnsemblMetazoa" id="CJA26611.1"/>
    </source>
</evidence>
<evidence type="ECO:0000313" key="3">
    <source>
        <dbReference type="Proteomes" id="UP000005237"/>
    </source>
</evidence>
<evidence type="ECO:0008006" key="4">
    <source>
        <dbReference type="Google" id="ProtNLM"/>
    </source>
</evidence>
<protein>
    <recommendedName>
        <fullName evidence="4">Secreted protein</fullName>
    </recommendedName>
</protein>
<organism evidence="2 3">
    <name type="scientific">Caenorhabditis japonica</name>
    <dbReference type="NCBI Taxonomy" id="281687"/>
    <lineage>
        <taxon>Eukaryota</taxon>
        <taxon>Metazoa</taxon>
        <taxon>Ecdysozoa</taxon>
        <taxon>Nematoda</taxon>
        <taxon>Chromadorea</taxon>
        <taxon>Rhabditida</taxon>
        <taxon>Rhabditina</taxon>
        <taxon>Rhabditomorpha</taxon>
        <taxon>Rhabditoidea</taxon>
        <taxon>Rhabditidae</taxon>
        <taxon>Peloderinae</taxon>
        <taxon>Caenorhabditis</taxon>
    </lineage>
</organism>
<feature type="signal peptide" evidence="1">
    <location>
        <begin position="1"/>
        <end position="21"/>
    </location>
</feature>
<keyword evidence="1" id="KW-0732">Signal</keyword>
<evidence type="ECO:0000256" key="1">
    <source>
        <dbReference type="SAM" id="SignalP"/>
    </source>
</evidence>
<name>A0A8R1E8A0_CAEJA</name>
<dbReference type="EnsemblMetazoa" id="CJA26611.1">
    <property type="protein sequence ID" value="CJA26611.1"/>
    <property type="gene ID" value="WBGene00182183"/>
</dbReference>
<proteinExistence type="predicted"/>
<feature type="chain" id="PRO_5035733707" description="Secreted protein" evidence="1">
    <location>
        <begin position="22"/>
        <end position="75"/>
    </location>
</feature>